<dbReference type="Pfam" id="PF00300">
    <property type="entry name" value="His_Phos_1"/>
    <property type="match status" value="1"/>
</dbReference>
<dbReference type="CDD" id="cd07067">
    <property type="entry name" value="HP_PGM_like"/>
    <property type="match status" value="1"/>
</dbReference>
<reference evidence="6" key="1">
    <citation type="submission" date="2020-06" db="EMBL/GenBank/DDBJ databases">
        <authorList>
            <person name="Li T."/>
            <person name="Hu X."/>
            <person name="Zhang T."/>
            <person name="Song X."/>
            <person name="Zhang H."/>
            <person name="Dai N."/>
            <person name="Sheng W."/>
            <person name="Hou X."/>
            <person name="Wei L."/>
        </authorList>
    </citation>
    <scope>NUCLEOTIDE SEQUENCE</scope>
    <source>
        <strain evidence="6">KEN8</strain>
        <tissue evidence="6">Leaf</tissue>
    </source>
</reference>
<protein>
    <recommendedName>
        <fullName evidence="2">phosphoglycerate mutase (2,3-diphosphoglycerate-dependent)</fullName>
        <ecNumber evidence="2">5.4.2.11</ecNumber>
    </recommendedName>
</protein>
<organism evidence="6">
    <name type="scientific">Sesamum calycinum</name>
    <dbReference type="NCBI Taxonomy" id="2727403"/>
    <lineage>
        <taxon>Eukaryota</taxon>
        <taxon>Viridiplantae</taxon>
        <taxon>Streptophyta</taxon>
        <taxon>Embryophyta</taxon>
        <taxon>Tracheophyta</taxon>
        <taxon>Spermatophyta</taxon>
        <taxon>Magnoliopsida</taxon>
        <taxon>eudicotyledons</taxon>
        <taxon>Gunneridae</taxon>
        <taxon>Pentapetalae</taxon>
        <taxon>asterids</taxon>
        <taxon>lamiids</taxon>
        <taxon>Lamiales</taxon>
        <taxon>Pedaliaceae</taxon>
        <taxon>Sesamum</taxon>
    </lineage>
</organism>
<dbReference type="PANTHER" id="PTHR11931">
    <property type="entry name" value="PHOSPHOGLYCERATE MUTASE"/>
    <property type="match status" value="1"/>
</dbReference>
<accession>A0AAW2KXC6</accession>
<name>A0AAW2KXC6_9LAMI</name>
<dbReference type="InterPro" id="IPR005952">
    <property type="entry name" value="Phosphogly_mut1"/>
</dbReference>
<reference evidence="6" key="2">
    <citation type="journal article" date="2024" name="Plant">
        <title>Genomic evolution and insights into agronomic trait innovations of Sesamum species.</title>
        <authorList>
            <person name="Miao H."/>
            <person name="Wang L."/>
            <person name="Qu L."/>
            <person name="Liu H."/>
            <person name="Sun Y."/>
            <person name="Le M."/>
            <person name="Wang Q."/>
            <person name="Wei S."/>
            <person name="Zheng Y."/>
            <person name="Lin W."/>
            <person name="Duan Y."/>
            <person name="Cao H."/>
            <person name="Xiong S."/>
            <person name="Wang X."/>
            <person name="Wei L."/>
            <person name="Li C."/>
            <person name="Ma Q."/>
            <person name="Ju M."/>
            <person name="Zhao R."/>
            <person name="Li G."/>
            <person name="Mu C."/>
            <person name="Tian Q."/>
            <person name="Mei H."/>
            <person name="Zhang T."/>
            <person name="Gao T."/>
            <person name="Zhang H."/>
        </authorList>
    </citation>
    <scope>NUCLEOTIDE SEQUENCE</scope>
    <source>
        <strain evidence="6">KEN8</strain>
    </source>
</reference>
<dbReference type="EMBL" id="JACGWM010000174">
    <property type="protein sequence ID" value="KAL0311630.1"/>
    <property type="molecule type" value="Genomic_DNA"/>
</dbReference>
<evidence type="ECO:0000256" key="4">
    <source>
        <dbReference type="ARBA" id="ARBA00023235"/>
    </source>
</evidence>
<comment type="similarity">
    <text evidence="1">Belongs to the phosphoglycerate mutase family. BPG-dependent PGAM subfamily.</text>
</comment>
<keyword evidence="4" id="KW-0413">Isomerase</keyword>
<evidence type="ECO:0000256" key="2">
    <source>
        <dbReference type="ARBA" id="ARBA00012028"/>
    </source>
</evidence>
<evidence type="ECO:0000256" key="3">
    <source>
        <dbReference type="ARBA" id="ARBA00023152"/>
    </source>
</evidence>
<keyword evidence="3" id="KW-0324">Glycolysis</keyword>
<dbReference type="InterPro" id="IPR013078">
    <property type="entry name" value="His_Pase_superF_clade-1"/>
</dbReference>
<dbReference type="SMART" id="SM00855">
    <property type="entry name" value="PGAM"/>
    <property type="match status" value="1"/>
</dbReference>
<feature type="binding site" evidence="5">
    <location>
        <begin position="112"/>
        <end position="113"/>
    </location>
    <ligand>
        <name>substrate</name>
    </ligand>
</feature>
<feature type="binding site" evidence="5">
    <location>
        <begin position="99"/>
        <end position="106"/>
    </location>
    <ligand>
        <name>substrate</name>
    </ligand>
</feature>
<evidence type="ECO:0000256" key="5">
    <source>
        <dbReference type="PIRSR" id="PIRSR613078-2"/>
    </source>
</evidence>
<dbReference type="InterPro" id="IPR001345">
    <property type="entry name" value="PG/BPGM_mutase_AS"/>
</dbReference>
<dbReference type="EC" id="5.4.2.11" evidence="2"/>
<dbReference type="PROSITE" id="PS00175">
    <property type="entry name" value="PG_MUTASE"/>
    <property type="match status" value="1"/>
</dbReference>
<sequence length="146" mass="15824">MSSTSLSQVFNSGWVIGGGGDSHSCKRFQESCVGSLSVGLVADTRSYVGKINRFRICRSYISLSSKSCAACRHPILSSFGSRSHGYQTAEKESTLILMRHGESMWNEKNLFTGCVDVPLTSKGVEEAIEAGKKLAAFLSISSTHRH</sequence>
<proteinExistence type="inferred from homology"/>
<comment type="caution">
    <text evidence="6">The sequence shown here is derived from an EMBL/GenBank/DDBJ whole genome shotgun (WGS) entry which is preliminary data.</text>
</comment>
<dbReference type="GO" id="GO:0006096">
    <property type="term" value="P:glycolytic process"/>
    <property type="evidence" value="ECO:0007669"/>
    <property type="project" value="UniProtKB-KW"/>
</dbReference>
<evidence type="ECO:0000313" key="6">
    <source>
        <dbReference type="EMBL" id="KAL0311630.1"/>
    </source>
</evidence>
<dbReference type="Gene3D" id="3.40.50.1240">
    <property type="entry name" value="Phosphoglycerate mutase-like"/>
    <property type="match status" value="1"/>
</dbReference>
<dbReference type="AlphaFoldDB" id="A0AAW2KXC6"/>
<evidence type="ECO:0000256" key="1">
    <source>
        <dbReference type="ARBA" id="ARBA00006717"/>
    </source>
</evidence>
<dbReference type="GO" id="GO:0004619">
    <property type="term" value="F:phosphoglycerate mutase activity"/>
    <property type="evidence" value="ECO:0007669"/>
    <property type="project" value="UniProtKB-EC"/>
</dbReference>
<dbReference type="SUPFAM" id="SSF53254">
    <property type="entry name" value="Phosphoglycerate mutase-like"/>
    <property type="match status" value="1"/>
</dbReference>
<dbReference type="InterPro" id="IPR029033">
    <property type="entry name" value="His_PPase_superfam"/>
</dbReference>
<gene>
    <name evidence="6" type="ORF">Scaly_2922600</name>
</gene>